<dbReference type="CDD" id="cd17643">
    <property type="entry name" value="A_NRPS_Cytc1-like"/>
    <property type="match status" value="1"/>
</dbReference>
<dbReference type="Pfam" id="PF00975">
    <property type="entry name" value="Thioesterase"/>
    <property type="match status" value="2"/>
</dbReference>
<dbReference type="SMART" id="SM00823">
    <property type="entry name" value="PKS_PP"/>
    <property type="match status" value="2"/>
</dbReference>
<evidence type="ECO:0000256" key="3">
    <source>
        <dbReference type="ARBA" id="ARBA00022450"/>
    </source>
</evidence>
<evidence type="ECO:0000256" key="4">
    <source>
        <dbReference type="ARBA" id="ARBA00022553"/>
    </source>
</evidence>
<dbReference type="PROSITE" id="PS00455">
    <property type="entry name" value="AMP_BINDING"/>
    <property type="match status" value="2"/>
</dbReference>
<dbReference type="Gene3D" id="3.40.50.980">
    <property type="match status" value="4"/>
</dbReference>
<name>A0A1G4Y0E0_9ENTR</name>
<dbReference type="Pfam" id="PF00550">
    <property type="entry name" value="PP-binding"/>
    <property type="match status" value="2"/>
</dbReference>
<comment type="cofactor">
    <cofactor evidence="1">
        <name>pantetheine 4'-phosphate</name>
        <dbReference type="ChEBI" id="CHEBI:47942"/>
    </cofactor>
</comment>
<dbReference type="GO" id="GO:0005829">
    <property type="term" value="C:cytosol"/>
    <property type="evidence" value="ECO:0007669"/>
    <property type="project" value="TreeGrafter"/>
</dbReference>
<dbReference type="Gene3D" id="2.30.38.10">
    <property type="entry name" value="Luciferase, Domain 3"/>
    <property type="match status" value="2"/>
</dbReference>
<evidence type="ECO:0000256" key="1">
    <source>
        <dbReference type="ARBA" id="ARBA00001957"/>
    </source>
</evidence>
<feature type="domain" description="Carrier" evidence="6">
    <location>
        <begin position="2067"/>
        <end position="2141"/>
    </location>
</feature>
<organism evidence="7 8">
    <name type="scientific">Kosakonia sacchari</name>
    <dbReference type="NCBI Taxonomy" id="1158459"/>
    <lineage>
        <taxon>Bacteria</taxon>
        <taxon>Pseudomonadati</taxon>
        <taxon>Pseudomonadota</taxon>
        <taxon>Gammaproteobacteria</taxon>
        <taxon>Enterobacterales</taxon>
        <taxon>Enterobacteriaceae</taxon>
        <taxon>Kosakonia</taxon>
    </lineage>
</organism>
<comment type="similarity">
    <text evidence="2">Belongs to the ATP-dependent AMP-binding enzyme family.</text>
</comment>
<dbReference type="NCBIfam" id="TIGR01733">
    <property type="entry name" value="AA-adenyl-dom"/>
    <property type="match status" value="2"/>
</dbReference>
<dbReference type="CDD" id="cd05930">
    <property type="entry name" value="A_NRPS"/>
    <property type="match status" value="1"/>
</dbReference>
<dbReference type="InterPro" id="IPR025110">
    <property type="entry name" value="AMP-bd_C"/>
</dbReference>
<dbReference type="GO" id="GO:0016874">
    <property type="term" value="F:ligase activity"/>
    <property type="evidence" value="ECO:0007669"/>
    <property type="project" value="UniProtKB-KW"/>
</dbReference>
<dbReference type="FunFam" id="3.40.50.980:FF:000001">
    <property type="entry name" value="Non-ribosomal peptide synthetase"/>
    <property type="match status" value="2"/>
</dbReference>
<accession>A0A1G4Y0E0</accession>
<dbReference type="SUPFAM" id="SSF53474">
    <property type="entry name" value="alpha/beta-Hydrolases"/>
    <property type="match status" value="2"/>
</dbReference>
<dbReference type="Gene3D" id="3.40.50.1820">
    <property type="entry name" value="alpha/beta hydrolase"/>
    <property type="match status" value="2"/>
</dbReference>
<dbReference type="Gene3D" id="3.30.559.10">
    <property type="entry name" value="Chloramphenicol acetyltransferase-like domain"/>
    <property type="match status" value="2"/>
</dbReference>
<sequence length="2686" mass="294295">MDISPNNSFLDSASVAKECTALPASPFPLSSDQQAIWFAQTLNPELTNYNIGSVMIIDGNIVPDIMVKAFDSVIKRHDAFRLRIVAGTSPAQYFDSSALPLMEFKDFSATDNPINEAEQYVKLNFTQPFNLAERLWRSALIYAGNNRWYWQLCCHHIIADGTSLSLLNAELSENYSRLIRGEKLSAGAALSYADFVASDAAYLSAKQCIKDLAFWLERYTTLPPPLFPPLATTRTPASYLPEPVTWMLEENLFQRIEQVASLYGLSVLHFMYALFSCYFKRIKNIDDICFGIPLHNRRNAQQKAAVGMYASVIPVRIRLTDEDSFSDVMQKAADELRICYKHQRLPITEINRRIKKQQNTGRANLFDMSLSYEPYDVNIHLEGATIHTIEPHHRAQYPLAITINQYAITSNNKQSHSVCVEFNYSLDYFTPEDIQIMQSRLAVLLEGVLQNSDTPVSQLPILSTHERQQLLQPALAIESDASDLLIHEMFEAQARRSPQAVAAVFEGSSLTYDALNRRANTLAHQLIRMGVRPNDRVAICLERGLDMVIGILGILKAGGGYVPLDPVYPGERLNYMLEDSAPTALVTHSALAQVLNSAIPTVLMDAPFPAVADEDDENNPEPLSLGLAAHHLAYVIYTSGSTGQPKGVMVEHRNITRLLTVCQPAFSFNSNDAWSLCHSFAFDFSVWELFGALCSGGRLIIVSTACARSPQTLYALLCSEQVTVLNQTPSAFRQLIAAQDSTPHTLRCIIFGGEALEMRSLVPWINNASNRNTRLINMYGITEITVHATWYEIAPSDITSHGASLIGGPLADLRIYILDSHRQLVPFGVTGELYVAGNGVARGYLNRPELTAERFLPDPFTPGQRMYRTGDLGRWLPDGNIEFLGRNDFQVKLRGFRIEPGEIEACLTQCDGVRDAVVMVREDTPGDKRLVAYLLAQPGHMPEPARLRQQLAQSLAEYMLPAAFVTLESFPLTPNGKLDRQALPAPDRTAAVTRGDEAPAGEVETALAAVWCELLGLSQVGRQDNFFELGGHSLMVVSLLERLRGQGMTLDIRGAFSAPVLADMARRITLLEADTPVPPPRIPVHCQAITPGMLPLVSLSQAETDAVVGTVEGGAANVQDIYPLSPLQEGILFHHLLQAQGDAYLLSSLLAFDTRAQLEAFLAALQQVIDRHDILRSAVCWQGVSRPVQVVRRRAVLPVTAFVPQGGQDVAAQLRAQASQPRRMDVSRAPLFSAQTVHDPAQQQWLLALEFHHLVCDHISMALVCDEITQILDGNSAALAAPVPYRNFIARTLRVPQSEHEAWFRARLADISTPTAPYDITDTRESGGACGEARQALDTTLAGHIRAQARRLGVSPGVLFHTALARLLAQLCGRDDVVFGTVLMGRLQAGDSGESGPGMFINTLPLRVSLAGQSVEEAVMATRDALAALLEHEQAPLALALRCSGVPQPQPLFSTLLNYRHSPARSNLVREGIRLLEAQERTHYPIAFSVDDTGEGFILTAQTAGGIDPQRQLGYLLTTLASLSAALAHEPQRPVLNLPVLPEGERQQLLVTFNATRAALPAEGLIHRLFEAQVARTPEAEAVVCGDITLSYAALNRRANRLAHRLLAQGVRPDERVAVCLPRSADVLVAILGVLKAGGAYVPLDPAYPAGRLDYMLADAAPVALVTQRGLAQTLNATLPVVLTDAEPEEGVAEHNPEPQGLTPQHLAYVIYTSGSTGKPRGVMVEHCNVINLYAALQLQLDLPQASRITMNASMVFDASVQCWLQLLSGHTVVVVPEEVRKEGPAFLDFLRRQRIDIADCTPLQLQGLLDAGLHDGIGEYPNTVIVGGDAIPLSAWSAMQSIEQIRFVNAYGPTECTVNASMCMIDKTLATPSIGKPLANTQIFLLDKHGLPVPLGICGELYIAGNGVARGYLNRPELTAERFLPAPFTSGQRMYRTGDLGRWLPDGNIEFLGRNDFQVKLRGFRIELGEIEVCLTACAGVRDAVVIAREDAPGDRRLVAYLLAEPGHTPEPAKLRQQLAQSLAEYMLPAAFVTLESFPLTPNGKLDRQALPAPDRAALVTRGDEAPVGEVENALAAIWCDLLGLSQVGRHDNFFELGGHSLLAVQLLNRMAKAGLAISLATLFANPSLAQLAGVIQDREKSLASPFVDNPVVLRGEGAQPPLFLVHEPSGDPLVYSPLATMLRIDRPVYALSALGLHTAENPPTSLEALAACHVEAIRRVQPHGPYHLAGWSLGGVISYEIAVQLQRSGEEIAFIGMIDSYHPAAHQTRGFSTSSEQALRDDMIVNFLSMHVPESERSILAQLQTPIDMQAVFDLCSEHNWLPKDIRYEDLWLRMETVLYLRPLGLRYQPTPADLTINLYTANPDESDDIWRGWHGTVSSDSSLHIVGGTHLSIMQPPFLAQLARQMTADLLPRSSSHPVVVMQEGADCEMPLFCIPGAGASAFSFLELVGLLPAKLPVYALQARGLTNVKTMPHLTIEETARDYICAMRERQPSGPYRLIGHSFGGWIAFEIALQLQAQGETVASLIIIDSRSPGIKPPVSHLGAVMKLISIYNLMLNRELPITEDALLGMEPDQRLICLHQLLIEAGVYTRNTPLSLLAGVFHVLYANLNTSYIPRERYLGVLHSINAQEANGAEREQREAVWGEYATQFTTLLSPGNHMTMLTAPYAGVLADHIMTVMSKP</sequence>
<dbReference type="InterPro" id="IPR020806">
    <property type="entry name" value="PKS_PP-bd"/>
</dbReference>
<dbReference type="InterPro" id="IPR009081">
    <property type="entry name" value="PP-bd_ACP"/>
</dbReference>
<dbReference type="SMART" id="SM00824">
    <property type="entry name" value="PKS_TE"/>
    <property type="match status" value="1"/>
</dbReference>
<dbReference type="InterPro" id="IPR000873">
    <property type="entry name" value="AMP-dep_synth/lig_dom"/>
</dbReference>
<dbReference type="InterPro" id="IPR020845">
    <property type="entry name" value="AMP-binding_CS"/>
</dbReference>
<dbReference type="GeneID" id="28310673"/>
<dbReference type="SUPFAM" id="SSF52777">
    <property type="entry name" value="CoA-dependent acyltransferases"/>
    <property type="match status" value="4"/>
</dbReference>
<dbReference type="Pfam" id="PF00501">
    <property type="entry name" value="AMP-binding"/>
    <property type="match status" value="2"/>
</dbReference>
<dbReference type="InterPro" id="IPR010071">
    <property type="entry name" value="AA_adenyl_dom"/>
</dbReference>
<dbReference type="RefSeq" id="WP_083200598.1">
    <property type="nucleotide sequence ID" value="NZ_FMUI01000004.1"/>
</dbReference>
<keyword evidence="5" id="KW-0436">Ligase</keyword>
<dbReference type="GO" id="GO:0044550">
    <property type="term" value="P:secondary metabolite biosynthetic process"/>
    <property type="evidence" value="ECO:0007669"/>
    <property type="project" value="UniProtKB-ARBA"/>
</dbReference>
<dbReference type="Gene3D" id="3.30.300.30">
    <property type="match status" value="2"/>
</dbReference>
<dbReference type="InterPro" id="IPR023213">
    <property type="entry name" value="CAT-like_dom_sf"/>
</dbReference>
<proteinExistence type="inferred from homology"/>
<evidence type="ECO:0000313" key="8">
    <source>
        <dbReference type="Proteomes" id="UP000183569"/>
    </source>
</evidence>
<feature type="domain" description="Carrier" evidence="6">
    <location>
        <begin position="998"/>
        <end position="1072"/>
    </location>
</feature>
<evidence type="ECO:0000313" key="7">
    <source>
        <dbReference type="EMBL" id="SCX46833.1"/>
    </source>
</evidence>
<dbReference type="InterPro" id="IPR006162">
    <property type="entry name" value="Ppantetheine_attach_site"/>
</dbReference>
<keyword evidence="3" id="KW-0596">Phosphopantetheine</keyword>
<dbReference type="PROSITE" id="PS50075">
    <property type="entry name" value="CARRIER"/>
    <property type="match status" value="2"/>
</dbReference>
<dbReference type="GO" id="GO:0031177">
    <property type="term" value="F:phosphopantetheine binding"/>
    <property type="evidence" value="ECO:0007669"/>
    <property type="project" value="InterPro"/>
</dbReference>
<dbReference type="FunFam" id="1.10.1200.10:FF:000005">
    <property type="entry name" value="Nonribosomal peptide synthetase 1"/>
    <property type="match status" value="2"/>
</dbReference>
<dbReference type="FunFam" id="3.40.50.980:FF:000002">
    <property type="entry name" value="Enterobactin synthetase component F"/>
    <property type="match status" value="1"/>
</dbReference>
<dbReference type="CDD" id="cd19544">
    <property type="entry name" value="E-C_NRPS"/>
    <property type="match status" value="1"/>
</dbReference>
<dbReference type="InterPro" id="IPR029058">
    <property type="entry name" value="AB_hydrolase_fold"/>
</dbReference>
<dbReference type="InterPro" id="IPR001242">
    <property type="entry name" value="Condensation_dom"/>
</dbReference>
<dbReference type="Gene3D" id="1.10.1200.10">
    <property type="entry name" value="ACP-like"/>
    <property type="match status" value="2"/>
</dbReference>
<dbReference type="InterPro" id="IPR020802">
    <property type="entry name" value="TesA-like"/>
</dbReference>
<evidence type="ECO:0000256" key="2">
    <source>
        <dbReference type="ARBA" id="ARBA00006432"/>
    </source>
</evidence>
<dbReference type="NCBIfam" id="NF003417">
    <property type="entry name" value="PRK04813.1"/>
    <property type="match status" value="2"/>
</dbReference>
<dbReference type="PROSITE" id="PS00012">
    <property type="entry name" value="PHOSPHOPANTETHEINE"/>
    <property type="match status" value="1"/>
</dbReference>
<protein>
    <submittedName>
        <fullName evidence="7">Amino acid adenylation domain-containing protein</fullName>
    </submittedName>
</protein>
<dbReference type="GO" id="GO:0043041">
    <property type="term" value="P:amino acid activation for nonribosomal peptide biosynthetic process"/>
    <property type="evidence" value="ECO:0007669"/>
    <property type="project" value="TreeGrafter"/>
</dbReference>
<dbReference type="InterPro" id="IPR001031">
    <property type="entry name" value="Thioesterase"/>
</dbReference>
<reference evidence="7 8" key="1">
    <citation type="submission" date="2016-10" db="EMBL/GenBank/DDBJ databases">
        <authorList>
            <person name="Varghese N."/>
            <person name="Submissions S."/>
        </authorList>
    </citation>
    <scope>NUCLEOTIDE SEQUENCE [LARGE SCALE GENOMIC DNA]</scope>
    <source>
        <strain evidence="7 8">CGMCC 1.12102</strain>
    </source>
</reference>
<evidence type="ECO:0000256" key="5">
    <source>
        <dbReference type="ARBA" id="ARBA00022598"/>
    </source>
</evidence>
<dbReference type="InterPro" id="IPR036736">
    <property type="entry name" value="ACP-like_sf"/>
</dbReference>
<dbReference type="Pfam" id="PF00668">
    <property type="entry name" value="Condensation"/>
    <property type="match status" value="2"/>
</dbReference>
<dbReference type="SUPFAM" id="SSF47336">
    <property type="entry name" value="ACP-like"/>
    <property type="match status" value="2"/>
</dbReference>
<dbReference type="EMBL" id="FMUI01000004">
    <property type="protein sequence ID" value="SCX46833.1"/>
    <property type="molecule type" value="Genomic_DNA"/>
</dbReference>
<dbReference type="InterPro" id="IPR045851">
    <property type="entry name" value="AMP-bd_C_sf"/>
</dbReference>
<dbReference type="FunFam" id="3.30.300.30:FF:000010">
    <property type="entry name" value="Enterobactin synthetase component F"/>
    <property type="match status" value="2"/>
</dbReference>
<evidence type="ECO:0000259" key="6">
    <source>
        <dbReference type="PROSITE" id="PS50075"/>
    </source>
</evidence>
<dbReference type="FunFam" id="3.40.50.12780:FF:000012">
    <property type="entry name" value="Non-ribosomal peptide synthetase"/>
    <property type="match status" value="2"/>
</dbReference>
<gene>
    <name evidence="7" type="ORF">SAMN02927897_01702</name>
</gene>
<comment type="caution">
    <text evidence="7">The sequence shown here is derived from an EMBL/GenBank/DDBJ whole genome shotgun (WGS) entry which is preliminary data.</text>
</comment>
<keyword evidence="4" id="KW-0597">Phosphoprotein</keyword>
<dbReference type="Proteomes" id="UP000183569">
    <property type="component" value="Unassembled WGS sequence"/>
</dbReference>
<dbReference type="FunFam" id="2.30.38.10:FF:000001">
    <property type="entry name" value="Non-ribosomal peptide synthetase PvdI"/>
    <property type="match status" value="2"/>
</dbReference>
<dbReference type="Pfam" id="PF13193">
    <property type="entry name" value="AMP-binding_C"/>
    <property type="match status" value="2"/>
</dbReference>
<dbReference type="PANTHER" id="PTHR45527:SF14">
    <property type="entry name" value="PLIPASTATIN SYNTHASE SUBUNIT B"/>
    <property type="match status" value="1"/>
</dbReference>
<dbReference type="Gene3D" id="3.30.559.30">
    <property type="entry name" value="Nonribosomal peptide synthetase, condensation domain"/>
    <property type="match status" value="2"/>
</dbReference>
<dbReference type="SUPFAM" id="SSF56801">
    <property type="entry name" value="Acetyl-CoA synthetase-like"/>
    <property type="match status" value="2"/>
</dbReference>
<dbReference type="PANTHER" id="PTHR45527">
    <property type="entry name" value="NONRIBOSOMAL PEPTIDE SYNTHETASE"/>
    <property type="match status" value="1"/>
</dbReference>